<organism evidence="2 3">
    <name type="scientific">Paramuricea clavata</name>
    <name type="common">Red gorgonian</name>
    <name type="synonym">Violescent sea-whip</name>
    <dbReference type="NCBI Taxonomy" id="317549"/>
    <lineage>
        <taxon>Eukaryota</taxon>
        <taxon>Metazoa</taxon>
        <taxon>Cnidaria</taxon>
        <taxon>Anthozoa</taxon>
        <taxon>Octocorallia</taxon>
        <taxon>Malacalcyonacea</taxon>
        <taxon>Plexauridae</taxon>
        <taxon>Paramuricea</taxon>
    </lineage>
</organism>
<dbReference type="EMBL" id="CACRXK020000858">
    <property type="protein sequence ID" value="CAB3985330.1"/>
    <property type="molecule type" value="Genomic_DNA"/>
</dbReference>
<dbReference type="OrthoDB" id="10069847at2759"/>
<evidence type="ECO:0000259" key="1">
    <source>
        <dbReference type="Pfam" id="PF20700"/>
    </source>
</evidence>
<gene>
    <name evidence="2" type="ORF">PACLA_8A013758</name>
</gene>
<sequence length="149" mass="16728">MDTNRSMVYSGMEMGKAVVEQSQKARNKVFSLHRSDETDVAEIAVSYDGTWSKRGYTANIGVGFVISVKTGEVLDFQFELKLCSSECIVQQRRILVKILLSMPFGTVGDNEVDFDDENDYPLARFAHNDESNDTDDAPLAQFASRNQEK</sequence>
<keyword evidence="3" id="KW-1185">Reference proteome</keyword>
<feature type="domain" description="Mutator-like transposase" evidence="1">
    <location>
        <begin position="16"/>
        <end position="84"/>
    </location>
</feature>
<protein>
    <recommendedName>
        <fullName evidence="1">Mutator-like transposase domain-containing protein</fullName>
    </recommendedName>
</protein>
<proteinExistence type="predicted"/>
<dbReference type="AlphaFoldDB" id="A0A7D9DI41"/>
<dbReference type="InterPro" id="IPR049012">
    <property type="entry name" value="Mutator_transp_dom"/>
</dbReference>
<dbReference type="Proteomes" id="UP001152795">
    <property type="component" value="Unassembled WGS sequence"/>
</dbReference>
<reference evidence="2" key="1">
    <citation type="submission" date="2020-04" db="EMBL/GenBank/DDBJ databases">
        <authorList>
            <person name="Alioto T."/>
            <person name="Alioto T."/>
            <person name="Gomez Garrido J."/>
        </authorList>
    </citation>
    <scope>NUCLEOTIDE SEQUENCE</scope>
    <source>
        <strain evidence="2">A484AB</strain>
    </source>
</reference>
<evidence type="ECO:0000313" key="2">
    <source>
        <dbReference type="EMBL" id="CAB3985330.1"/>
    </source>
</evidence>
<name>A0A7D9DI41_PARCT</name>
<dbReference type="Pfam" id="PF20700">
    <property type="entry name" value="Mutator"/>
    <property type="match status" value="1"/>
</dbReference>
<accession>A0A7D9DI41</accession>
<evidence type="ECO:0000313" key="3">
    <source>
        <dbReference type="Proteomes" id="UP001152795"/>
    </source>
</evidence>
<comment type="caution">
    <text evidence="2">The sequence shown here is derived from an EMBL/GenBank/DDBJ whole genome shotgun (WGS) entry which is preliminary data.</text>
</comment>